<gene>
    <name evidence="2" type="ORF">ACFOW3_17025</name>
</gene>
<name>A0ABV8DCM9_9BURK</name>
<dbReference type="EMBL" id="JBHSAJ010000051">
    <property type="protein sequence ID" value="MFC3936319.1"/>
    <property type="molecule type" value="Genomic_DNA"/>
</dbReference>
<keyword evidence="1" id="KW-0732">Signal</keyword>
<evidence type="ECO:0000256" key="1">
    <source>
        <dbReference type="SAM" id="SignalP"/>
    </source>
</evidence>
<sequence length="306" mass="32318">MKTLQRLKASPPKTSRLAALALASTLGAAAFATEGGGSTYPLGTENFVAGAAPPPGLYVLEYVNYYTTSRVNDGQGNAVPIPGFKVRAAAAATRLIWITPQQALGGHVAAHAIFPLVDLSVRAGGASDSRTGLGDVTVGGSVAWHHSPQLHSVLGLDAVLPTGAYDRTRQANIGRNYLSLQPLGVLTWMDPSGFNGDVKATLNFNRTNSDTNYRSGRELIVDYAAGWGLGNGWVVGVGGYVYRQWSDDKVGGVALAGSRGRSQSIGPSVRYANGKGWLITAKVEKEFGVRNRAQGSQFWLKTTIPF</sequence>
<evidence type="ECO:0000313" key="2">
    <source>
        <dbReference type="EMBL" id="MFC3936319.1"/>
    </source>
</evidence>
<feature type="chain" id="PRO_5046988780" evidence="1">
    <location>
        <begin position="33"/>
        <end position="306"/>
    </location>
</feature>
<feature type="signal peptide" evidence="1">
    <location>
        <begin position="1"/>
        <end position="32"/>
    </location>
</feature>
<comment type="caution">
    <text evidence="2">The sequence shown here is derived from an EMBL/GenBank/DDBJ whole genome shotgun (WGS) entry which is preliminary data.</text>
</comment>
<dbReference type="RefSeq" id="WP_082437251.1">
    <property type="nucleotide sequence ID" value="NZ_JAMXAX010000095.1"/>
</dbReference>
<dbReference type="Pfam" id="PF13557">
    <property type="entry name" value="Phenol_MetA_deg"/>
    <property type="match status" value="1"/>
</dbReference>
<dbReference type="InterPro" id="IPR025737">
    <property type="entry name" value="FApF"/>
</dbReference>
<accession>A0ABV8DCM9</accession>
<protein>
    <submittedName>
        <fullName evidence="2">Transporter</fullName>
    </submittedName>
</protein>
<dbReference type="Proteomes" id="UP001595693">
    <property type="component" value="Unassembled WGS sequence"/>
</dbReference>
<organism evidence="2 3">
    <name type="scientific">Acidovorax facilis</name>
    <dbReference type="NCBI Taxonomy" id="12917"/>
    <lineage>
        <taxon>Bacteria</taxon>
        <taxon>Pseudomonadati</taxon>
        <taxon>Pseudomonadota</taxon>
        <taxon>Betaproteobacteria</taxon>
        <taxon>Burkholderiales</taxon>
        <taxon>Comamonadaceae</taxon>
        <taxon>Acidovorax</taxon>
    </lineage>
</organism>
<keyword evidence="3" id="KW-1185">Reference proteome</keyword>
<proteinExistence type="predicted"/>
<reference evidence="3" key="1">
    <citation type="journal article" date="2019" name="Int. J. Syst. Evol. Microbiol.">
        <title>The Global Catalogue of Microorganisms (GCM) 10K type strain sequencing project: providing services to taxonomists for standard genome sequencing and annotation.</title>
        <authorList>
            <consortium name="The Broad Institute Genomics Platform"/>
            <consortium name="The Broad Institute Genome Sequencing Center for Infectious Disease"/>
            <person name="Wu L."/>
            <person name="Ma J."/>
        </authorList>
    </citation>
    <scope>NUCLEOTIDE SEQUENCE [LARGE SCALE GENOMIC DNA]</scope>
    <source>
        <strain evidence="3">CCUG 2113</strain>
    </source>
</reference>
<evidence type="ECO:0000313" key="3">
    <source>
        <dbReference type="Proteomes" id="UP001595693"/>
    </source>
</evidence>